<dbReference type="InterPro" id="IPR001810">
    <property type="entry name" value="F-box_dom"/>
</dbReference>
<dbReference type="OMA" id="RTVKSHK"/>
<reference evidence="2 3" key="1">
    <citation type="submission" date="2016-10" db="EMBL/GenBank/DDBJ databases">
        <title>Genome sequence of the basidiomycete white-rot fungus Trametes pubescens.</title>
        <authorList>
            <person name="Makela M.R."/>
            <person name="Granchi Z."/>
            <person name="Peng M."/>
            <person name="De Vries R.P."/>
            <person name="Grigoriev I."/>
            <person name="Riley R."/>
            <person name="Hilden K."/>
        </authorList>
    </citation>
    <scope>NUCLEOTIDE SEQUENCE [LARGE SCALE GENOMIC DNA]</scope>
    <source>
        <strain evidence="2 3">FBCC735</strain>
    </source>
</reference>
<dbReference type="OrthoDB" id="2756029at2759"/>
<organism evidence="2 3">
    <name type="scientific">Trametes pubescens</name>
    <name type="common">White-rot fungus</name>
    <dbReference type="NCBI Taxonomy" id="154538"/>
    <lineage>
        <taxon>Eukaryota</taxon>
        <taxon>Fungi</taxon>
        <taxon>Dikarya</taxon>
        <taxon>Basidiomycota</taxon>
        <taxon>Agaricomycotina</taxon>
        <taxon>Agaricomycetes</taxon>
        <taxon>Polyporales</taxon>
        <taxon>Polyporaceae</taxon>
        <taxon>Trametes</taxon>
    </lineage>
</organism>
<sequence>MSYELNWHWEQATTRMALTETAEHPPFSDLVALLPDAMHRGISTEIPPGHQLELSDYILTQARIELRHHMNTRAPIDKLPPEIFSYIFKYVVQPNGDRTVKSHKPATRPIPEMRPLRTLSQVSSRWRAIALDTRALWAHIDTRTEATLEAFLACSRLMPVRLHMPTVSGSVSGRVYLDRLLRRHGHRVRRLDFAETVSGRHPPLHLLPHLECLTVGSDCDWRQNEEHDASNYTRMASDLKALALQPYCSWMPGDSFPRLTHLHLSPFHERVPGEEAMDYLMTLLRRTPVLQFLQLSGLKLESIFVSTTPPVVLHSLRALSCYDSDMGAALRFLESLELPEHTLVRLDRLKRYGWNAPEAYFTRPLPSQDLVASFDYLEVVADETALHAVAQGPRSGLWIRADSFHEARNSTDHWTKWVTTVGAMLSLASIRTLHICVLDHVLLPKLLPLLPNLVELAVRIHPGFMGYHEGPCWALLDCLYTALTPDKADSVCCPALHTLAVEIRTDHPDHFRLPGAPGIYDTMYTVLEMVAARAYMGKPLRHLALQPYCAYDCPVRRVTMLETFRTALAPLEEHVGAVEVVDSGQSVLCPLEMRDMWNVGGAEEYWELAPGERPKYHLPCENS</sequence>
<dbReference type="Gene3D" id="1.20.1280.50">
    <property type="match status" value="1"/>
</dbReference>
<dbReference type="Pfam" id="PF12937">
    <property type="entry name" value="F-box-like"/>
    <property type="match status" value="1"/>
</dbReference>
<accession>A0A1M2VK30</accession>
<feature type="domain" description="F-box" evidence="1">
    <location>
        <begin position="76"/>
        <end position="142"/>
    </location>
</feature>
<dbReference type="Proteomes" id="UP000184267">
    <property type="component" value="Unassembled WGS sequence"/>
</dbReference>
<comment type="caution">
    <text evidence="2">The sequence shown here is derived from an EMBL/GenBank/DDBJ whole genome shotgun (WGS) entry which is preliminary data.</text>
</comment>
<evidence type="ECO:0000259" key="1">
    <source>
        <dbReference type="Pfam" id="PF12937"/>
    </source>
</evidence>
<dbReference type="AlphaFoldDB" id="A0A1M2VK30"/>
<evidence type="ECO:0000313" key="2">
    <source>
        <dbReference type="EMBL" id="OJT07928.1"/>
    </source>
</evidence>
<dbReference type="STRING" id="154538.A0A1M2VK30"/>
<gene>
    <name evidence="2" type="ORF">TRAPUB_1139</name>
</gene>
<keyword evidence="3" id="KW-1185">Reference proteome</keyword>
<evidence type="ECO:0000313" key="3">
    <source>
        <dbReference type="Proteomes" id="UP000184267"/>
    </source>
</evidence>
<dbReference type="EMBL" id="MNAD01001097">
    <property type="protein sequence ID" value="OJT07928.1"/>
    <property type="molecule type" value="Genomic_DNA"/>
</dbReference>
<protein>
    <recommendedName>
        <fullName evidence="1">F-box domain-containing protein</fullName>
    </recommendedName>
</protein>
<dbReference type="SUPFAM" id="SSF81383">
    <property type="entry name" value="F-box domain"/>
    <property type="match status" value="1"/>
</dbReference>
<name>A0A1M2VK30_TRAPU</name>
<dbReference type="InterPro" id="IPR036047">
    <property type="entry name" value="F-box-like_dom_sf"/>
</dbReference>
<proteinExistence type="predicted"/>